<evidence type="ECO:0000313" key="7">
    <source>
        <dbReference type="EMBL" id="SCM83721.1"/>
    </source>
</evidence>
<dbReference type="InterPro" id="IPR050090">
    <property type="entry name" value="Tyrosine_recombinase_XerCD"/>
</dbReference>
<feature type="domain" description="Core-binding (CB)" evidence="6">
    <location>
        <begin position="1"/>
        <end position="85"/>
    </location>
</feature>
<dbReference type="Pfam" id="PF00589">
    <property type="entry name" value="Phage_integrase"/>
    <property type="match status" value="1"/>
</dbReference>
<dbReference type="GO" id="GO:0006310">
    <property type="term" value="P:DNA recombination"/>
    <property type="evidence" value="ECO:0007669"/>
    <property type="project" value="UniProtKB-KW"/>
</dbReference>
<feature type="domain" description="Tyr recombinase" evidence="5">
    <location>
        <begin position="106"/>
        <end position="200"/>
    </location>
</feature>
<sequence length="200" mass="23404">MNIAEAKNIFLVAKEAQNVTGRTLGTYQEVFKKFLEYLYSQNMYDISVIDASHIREFIVKLKAGRKGITVHKYFRVLRTFFRFLHQEDYIDSNPMKAIKAPKKEKKAMRTFTAAEISKLLNAFDRTTYFGMRNYCVMAMFFSTGMRKGELRNLTLSDVNVTTDLIRVEGKGQKERYVPLGRTLRRVTLPRFYGHTERVIK</sequence>
<evidence type="ECO:0000256" key="1">
    <source>
        <dbReference type="ARBA" id="ARBA00008857"/>
    </source>
</evidence>
<evidence type="ECO:0000256" key="2">
    <source>
        <dbReference type="ARBA" id="ARBA00023125"/>
    </source>
</evidence>
<dbReference type="PROSITE" id="PS51898">
    <property type="entry name" value="TYR_RECOMBINASE"/>
    <property type="match status" value="1"/>
</dbReference>
<dbReference type="Pfam" id="PF18644">
    <property type="entry name" value="Phage_int_SAM_6"/>
    <property type="match status" value="1"/>
</dbReference>
<dbReference type="InterPro" id="IPR010998">
    <property type="entry name" value="Integrase_recombinase_N"/>
</dbReference>
<evidence type="ECO:0000259" key="6">
    <source>
        <dbReference type="PROSITE" id="PS51900"/>
    </source>
</evidence>
<dbReference type="EMBL" id="FMJE01000007">
    <property type="protein sequence ID" value="SCM83721.1"/>
    <property type="molecule type" value="Genomic_DNA"/>
</dbReference>
<dbReference type="InterPro" id="IPR011010">
    <property type="entry name" value="DNA_brk_join_enz"/>
</dbReference>
<gene>
    <name evidence="7" type="ORF">KL86SPO_70579</name>
</gene>
<organism evidence="7">
    <name type="scientific">uncultured Sporomusa sp</name>
    <dbReference type="NCBI Taxonomy" id="307249"/>
    <lineage>
        <taxon>Bacteria</taxon>
        <taxon>Bacillati</taxon>
        <taxon>Bacillota</taxon>
        <taxon>Negativicutes</taxon>
        <taxon>Selenomonadales</taxon>
        <taxon>Sporomusaceae</taxon>
        <taxon>Sporomusa</taxon>
        <taxon>environmental samples</taxon>
    </lineage>
</organism>
<dbReference type="PANTHER" id="PTHR30349:SF41">
    <property type="entry name" value="INTEGRASE_RECOMBINASE PROTEIN MJ0367-RELATED"/>
    <property type="match status" value="1"/>
</dbReference>
<dbReference type="Gene3D" id="1.10.150.130">
    <property type="match status" value="1"/>
</dbReference>
<dbReference type="InterPro" id="IPR013762">
    <property type="entry name" value="Integrase-like_cat_sf"/>
</dbReference>
<dbReference type="AlphaFoldDB" id="A0A212M1Q9"/>
<dbReference type="SUPFAM" id="SSF56349">
    <property type="entry name" value="DNA breaking-rejoining enzymes"/>
    <property type="match status" value="1"/>
</dbReference>
<dbReference type="InterPro" id="IPR002104">
    <property type="entry name" value="Integrase_catalytic"/>
</dbReference>
<dbReference type="Gene3D" id="1.10.443.10">
    <property type="entry name" value="Intergrase catalytic core"/>
    <property type="match status" value="1"/>
</dbReference>
<protein>
    <submittedName>
        <fullName evidence="7">Uncharacterized protein</fullName>
    </submittedName>
</protein>
<evidence type="ECO:0000256" key="4">
    <source>
        <dbReference type="PROSITE-ProRule" id="PRU01248"/>
    </source>
</evidence>
<dbReference type="PANTHER" id="PTHR30349">
    <property type="entry name" value="PHAGE INTEGRASE-RELATED"/>
    <property type="match status" value="1"/>
</dbReference>
<evidence type="ECO:0000259" key="5">
    <source>
        <dbReference type="PROSITE" id="PS51898"/>
    </source>
</evidence>
<evidence type="ECO:0000256" key="3">
    <source>
        <dbReference type="ARBA" id="ARBA00023172"/>
    </source>
</evidence>
<dbReference type="GO" id="GO:0003677">
    <property type="term" value="F:DNA binding"/>
    <property type="evidence" value="ECO:0007669"/>
    <property type="project" value="UniProtKB-UniRule"/>
</dbReference>
<keyword evidence="3" id="KW-0233">DNA recombination</keyword>
<dbReference type="GO" id="GO:0015074">
    <property type="term" value="P:DNA integration"/>
    <property type="evidence" value="ECO:0007669"/>
    <property type="project" value="InterPro"/>
</dbReference>
<comment type="similarity">
    <text evidence="1">Belongs to the 'phage' integrase family.</text>
</comment>
<dbReference type="RefSeq" id="WP_288186079.1">
    <property type="nucleotide sequence ID" value="NZ_LT608335.1"/>
</dbReference>
<name>A0A212M1Q9_9FIRM</name>
<proteinExistence type="inferred from homology"/>
<dbReference type="InterPro" id="IPR044068">
    <property type="entry name" value="CB"/>
</dbReference>
<reference evidence="7" key="1">
    <citation type="submission" date="2016-08" db="EMBL/GenBank/DDBJ databases">
        <authorList>
            <person name="Seilhamer J.J."/>
        </authorList>
    </citation>
    <scope>NUCLEOTIDE SEQUENCE</scope>
    <source>
        <strain evidence="7">86</strain>
    </source>
</reference>
<keyword evidence="2 4" id="KW-0238">DNA-binding</keyword>
<dbReference type="InterPro" id="IPR041308">
    <property type="entry name" value="Xer_N"/>
</dbReference>
<accession>A0A212M1Q9</accession>
<dbReference type="PROSITE" id="PS51900">
    <property type="entry name" value="CB"/>
    <property type="match status" value="1"/>
</dbReference>